<feature type="domain" description="RNA polymerase sigma-70 region 2" evidence="6">
    <location>
        <begin position="13"/>
        <end position="75"/>
    </location>
</feature>
<dbReference type="EMBL" id="JBHMEW010000053">
    <property type="protein sequence ID" value="MFB9211761.1"/>
    <property type="molecule type" value="Genomic_DNA"/>
</dbReference>
<protein>
    <submittedName>
        <fullName evidence="8">RNA polymerase sigma factor</fullName>
    </submittedName>
</protein>
<dbReference type="Proteomes" id="UP001589654">
    <property type="component" value="Unassembled WGS sequence"/>
</dbReference>
<evidence type="ECO:0000256" key="1">
    <source>
        <dbReference type="ARBA" id="ARBA00010641"/>
    </source>
</evidence>
<dbReference type="InterPro" id="IPR013325">
    <property type="entry name" value="RNA_pol_sigma_r2"/>
</dbReference>
<sequence>MKTFFEAYIWTLRGKLYRLAYHWLKDKEEAEDALQEAFEKAWDKRNELQKMKNPRGWMVRVLKNQSLQKLRERKRWTVFQANSEMSQEPDSISEDSSSAIELVFHFLKQLPEKQQEIFHLREVEGLTYEEIAEYLEISMDQIKVNLFRARKKLRVFLKEYKQDGGAIK</sequence>
<dbReference type="PANTHER" id="PTHR43133">
    <property type="entry name" value="RNA POLYMERASE ECF-TYPE SIGMA FACTO"/>
    <property type="match status" value="1"/>
</dbReference>
<dbReference type="RefSeq" id="WP_290247128.1">
    <property type="nucleotide sequence ID" value="NZ_JAUFQT010000001.1"/>
</dbReference>
<dbReference type="InterPro" id="IPR007627">
    <property type="entry name" value="RNA_pol_sigma70_r2"/>
</dbReference>
<dbReference type="InterPro" id="IPR014284">
    <property type="entry name" value="RNA_pol_sigma-70_dom"/>
</dbReference>
<dbReference type="SUPFAM" id="SSF88946">
    <property type="entry name" value="Sigma2 domain of RNA polymerase sigma factors"/>
    <property type="match status" value="1"/>
</dbReference>
<keyword evidence="2" id="KW-0805">Transcription regulation</keyword>
<dbReference type="Gene3D" id="1.10.10.10">
    <property type="entry name" value="Winged helix-like DNA-binding domain superfamily/Winged helix DNA-binding domain"/>
    <property type="match status" value="1"/>
</dbReference>
<organism evidence="8 9">
    <name type="scientific">Echinicola jeungdonensis</name>
    <dbReference type="NCBI Taxonomy" id="709343"/>
    <lineage>
        <taxon>Bacteria</taxon>
        <taxon>Pseudomonadati</taxon>
        <taxon>Bacteroidota</taxon>
        <taxon>Cytophagia</taxon>
        <taxon>Cytophagales</taxon>
        <taxon>Cyclobacteriaceae</taxon>
        <taxon>Echinicola</taxon>
    </lineage>
</organism>
<dbReference type="InterPro" id="IPR036388">
    <property type="entry name" value="WH-like_DNA-bd_sf"/>
</dbReference>
<comment type="caution">
    <text evidence="8">The sequence shown here is derived from an EMBL/GenBank/DDBJ whole genome shotgun (WGS) entry which is preliminary data.</text>
</comment>
<dbReference type="InterPro" id="IPR039425">
    <property type="entry name" value="RNA_pol_sigma-70-like"/>
</dbReference>
<evidence type="ECO:0000259" key="6">
    <source>
        <dbReference type="Pfam" id="PF04542"/>
    </source>
</evidence>
<name>A0ABV5J4L6_9BACT</name>
<keyword evidence="3" id="KW-0731">Sigma factor</keyword>
<evidence type="ECO:0000256" key="3">
    <source>
        <dbReference type="ARBA" id="ARBA00023082"/>
    </source>
</evidence>
<evidence type="ECO:0000313" key="9">
    <source>
        <dbReference type="Proteomes" id="UP001589654"/>
    </source>
</evidence>
<dbReference type="Pfam" id="PF04542">
    <property type="entry name" value="Sigma70_r2"/>
    <property type="match status" value="1"/>
</dbReference>
<proteinExistence type="inferred from homology"/>
<dbReference type="Pfam" id="PF08281">
    <property type="entry name" value="Sigma70_r4_2"/>
    <property type="match status" value="1"/>
</dbReference>
<evidence type="ECO:0000256" key="2">
    <source>
        <dbReference type="ARBA" id="ARBA00023015"/>
    </source>
</evidence>
<accession>A0ABV5J4L6</accession>
<evidence type="ECO:0000256" key="4">
    <source>
        <dbReference type="ARBA" id="ARBA00023125"/>
    </source>
</evidence>
<dbReference type="InterPro" id="IPR013324">
    <property type="entry name" value="RNA_pol_sigma_r3/r4-like"/>
</dbReference>
<dbReference type="PANTHER" id="PTHR43133:SF8">
    <property type="entry name" value="RNA POLYMERASE SIGMA FACTOR HI_1459-RELATED"/>
    <property type="match status" value="1"/>
</dbReference>
<keyword evidence="5" id="KW-0804">Transcription</keyword>
<gene>
    <name evidence="8" type="ORF">ACFFUR_08085</name>
</gene>
<comment type="similarity">
    <text evidence="1">Belongs to the sigma-70 factor family. ECF subfamily.</text>
</comment>
<dbReference type="Gene3D" id="1.10.1740.10">
    <property type="match status" value="1"/>
</dbReference>
<evidence type="ECO:0000313" key="8">
    <source>
        <dbReference type="EMBL" id="MFB9211761.1"/>
    </source>
</evidence>
<feature type="domain" description="RNA polymerase sigma factor 70 region 4 type 2" evidence="7">
    <location>
        <begin position="106"/>
        <end position="153"/>
    </location>
</feature>
<dbReference type="CDD" id="cd06171">
    <property type="entry name" value="Sigma70_r4"/>
    <property type="match status" value="1"/>
</dbReference>
<evidence type="ECO:0000259" key="7">
    <source>
        <dbReference type="Pfam" id="PF08281"/>
    </source>
</evidence>
<dbReference type="NCBIfam" id="TIGR02937">
    <property type="entry name" value="sigma70-ECF"/>
    <property type="match status" value="1"/>
</dbReference>
<keyword evidence="9" id="KW-1185">Reference proteome</keyword>
<keyword evidence="4" id="KW-0238">DNA-binding</keyword>
<dbReference type="SUPFAM" id="SSF88659">
    <property type="entry name" value="Sigma3 and sigma4 domains of RNA polymerase sigma factors"/>
    <property type="match status" value="1"/>
</dbReference>
<dbReference type="InterPro" id="IPR013249">
    <property type="entry name" value="RNA_pol_sigma70_r4_t2"/>
</dbReference>
<evidence type="ECO:0000256" key="5">
    <source>
        <dbReference type="ARBA" id="ARBA00023163"/>
    </source>
</evidence>
<reference evidence="8 9" key="1">
    <citation type="submission" date="2024-09" db="EMBL/GenBank/DDBJ databases">
        <authorList>
            <person name="Sun Q."/>
            <person name="Mori K."/>
        </authorList>
    </citation>
    <scope>NUCLEOTIDE SEQUENCE [LARGE SCALE GENOMIC DNA]</scope>
    <source>
        <strain evidence="8 9">CECT 7682</strain>
    </source>
</reference>